<dbReference type="Proteomes" id="UP000054988">
    <property type="component" value="Unassembled WGS sequence"/>
</dbReference>
<sequence>MSISSYPAHGSSPVLVNSHTPFGIPAYCKRYLFRPNNYVSHDPERFLNCIVEEESSNGDRVHYARLQTGQDSTVVFRPGDTPNQTSAHVHWSGMVTEPQVVLGNTRKKLNGEFFKTPKELGLRTQDNTTELIWTEQASSTELYWYCDHGNPTLFMLMRRSNNDELAKLELDRNNSGATLVVYSEFASAIGLRCVVAATLILSGRYPQS</sequence>
<organism evidence="1 2">
    <name type="scientific">Moniliophthora roreri</name>
    <name type="common">Frosty pod rot fungus</name>
    <name type="synonym">Monilia roreri</name>
    <dbReference type="NCBI Taxonomy" id="221103"/>
    <lineage>
        <taxon>Eukaryota</taxon>
        <taxon>Fungi</taxon>
        <taxon>Dikarya</taxon>
        <taxon>Basidiomycota</taxon>
        <taxon>Agaricomycotina</taxon>
        <taxon>Agaricomycetes</taxon>
        <taxon>Agaricomycetidae</taxon>
        <taxon>Agaricales</taxon>
        <taxon>Marasmiineae</taxon>
        <taxon>Marasmiaceae</taxon>
        <taxon>Moniliophthora</taxon>
    </lineage>
</organism>
<dbReference type="EMBL" id="LATX01001766">
    <property type="protein sequence ID" value="KTB38399.1"/>
    <property type="molecule type" value="Genomic_DNA"/>
</dbReference>
<comment type="caution">
    <text evidence="1">The sequence shown here is derived from an EMBL/GenBank/DDBJ whole genome shotgun (WGS) entry which is preliminary data.</text>
</comment>
<dbReference type="AlphaFoldDB" id="A0A0W0FPT2"/>
<name>A0A0W0FPT2_MONRR</name>
<protein>
    <submittedName>
        <fullName evidence="1">Uncharacterized protein</fullName>
    </submittedName>
</protein>
<gene>
    <name evidence="1" type="ORF">WG66_9022</name>
</gene>
<proteinExistence type="predicted"/>
<evidence type="ECO:0000313" key="2">
    <source>
        <dbReference type="Proteomes" id="UP000054988"/>
    </source>
</evidence>
<accession>A0A0W0FPT2</accession>
<reference evidence="1 2" key="1">
    <citation type="submission" date="2015-12" db="EMBL/GenBank/DDBJ databases">
        <title>Draft genome sequence of Moniliophthora roreri, the causal agent of frosty pod rot of cacao.</title>
        <authorList>
            <person name="Aime M.C."/>
            <person name="Diaz-Valderrama J.R."/>
            <person name="Kijpornyongpan T."/>
            <person name="Phillips-Mora W."/>
        </authorList>
    </citation>
    <scope>NUCLEOTIDE SEQUENCE [LARGE SCALE GENOMIC DNA]</scope>
    <source>
        <strain evidence="1 2">MCA 2952</strain>
    </source>
</reference>
<evidence type="ECO:0000313" key="1">
    <source>
        <dbReference type="EMBL" id="KTB38399.1"/>
    </source>
</evidence>